<dbReference type="OrthoDB" id="10474844at2759"/>
<organism evidence="2 3">
    <name type="scientific">Trichonephila clavata</name>
    <name type="common">Joro spider</name>
    <name type="synonym">Nephila clavata</name>
    <dbReference type="NCBI Taxonomy" id="2740835"/>
    <lineage>
        <taxon>Eukaryota</taxon>
        <taxon>Metazoa</taxon>
        <taxon>Ecdysozoa</taxon>
        <taxon>Arthropoda</taxon>
        <taxon>Chelicerata</taxon>
        <taxon>Arachnida</taxon>
        <taxon>Araneae</taxon>
        <taxon>Araneomorphae</taxon>
        <taxon>Entelegynae</taxon>
        <taxon>Araneoidea</taxon>
        <taxon>Nephilidae</taxon>
        <taxon>Trichonephila</taxon>
    </lineage>
</organism>
<comment type="caution">
    <text evidence="2">The sequence shown here is derived from an EMBL/GenBank/DDBJ whole genome shotgun (WGS) entry which is preliminary data.</text>
</comment>
<evidence type="ECO:0000256" key="1">
    <source>
        <dbReference type="SAM" id="MobiDB-lite"/>
    </source>
</evidence>
<dbReference type="EMBL" id="BMAO01028662">
    <property type="protein sequence ID" value="GFR26498.1"/>
    <property type="molecule type" value="Genomic_DNA"/>
</dbReference>
<feature type="region of interest" description="Disordered" evidence="1">
    <location>
        <begin position="85"/>
        <end position="104"/>
    </location>
</feature>
<feature type="non-terminal residue" evidence="2">
    <location>
        <position position="1"/>
    </location>
</feature>
<sequence length="104" mass="12002">NQKRCQEEQDHIHLEAEREPPKDKRYQEGQVSIHSETRRQVEEVSATSRGNRSRPYKVPKGKDSTTTGFASEAERRFTIEQFDRRLSQRSATVEVPSGDSIESL</sequence>
<evidence type="ECO:0000313" key="3">
    <source>
        <dbReference type="Proteomes" id="UP000887116"/>
    </source>
</evidence>
<dbReference type="Proteomes" id="UP000887116">
    <property type="component" value="Unassembled WGS sequence"/>
</dbReference>
<feature type="compositionally biased region" description="Basic and acidic residues" evidence="1">
    <location>
        <begin position="1"/>
        <end position="27"/>
    </location>
</feature>
<accession>A0A8X6JID4</accession>
<name>A0A8X6JID4_TRICU</name>
<reference evidence="2" key="1">
    <citation type="submission" date="2020-07" db="EMBL/GenBank/DDBJ databases">
        <title>Multicomponent nature underlies the extraordinary mechanical properties of spider dragline silk.</title>
        <authorList>
            <person name="Kono N."/>
            <person name="Nakamura H."/>
            <person name="Mori M."/>
            <person name="Yoshida Y."/>
            <person name="Ohtoshi R."/>
            <person name="Malay A.D."/>
            <person name="Moran D.A.P."/>
            <person name="Tomita M."/>
            <person name="Numata K."/>
            <person name="Arakawa K."/>
        </authorList>
    </citation>
    <scope>NUCLEOTIDE SEQUENCE</scope>
</reference>
<dbReference type="AlphaFoldDB" id="A0A8X6JID4"/>
<feature type="region of interest" description="Disordered" evidence="1">
    <location>
        <begin position="1"/>
        <end position="72"/>
    </location>
</feature>
<gene>
    <name evidence="2" type="ORF">TNCT_653861</name>
</gene>
<evidence type="ECO:0000313" key="2">
    <source>
        <dbReference type="EMBL" id="GFR26498.1"/>
    </source>
</evidence>
<proteinExistence type="predicted"/>
<keyword evidence="3" id="KW-1185">Reference proteome</keyword>
<protein>
    <submittedName>
        <fullName evidence="2">Uncharacterized protein</fullName>
    </submittedName>
</protein>